<dbReference type="InterPro" id="IPR000887">
    <property type="entry name" value="Aldlse_KDPG_KHG"/>
</dbReference>
<dbReference type="EMBL" id="CP060715">
    <property type="protein sequence ID" value="QNN61825.1"/>
    <property type="molecule type" value="Genomic_DNA"/>
</dbReference>
<evidence type="ECO:0000313" key="6">
    <source>
        <dbReference type="EMBL" id="QNN61825.1"/>
    </source>
</evidence>
<dbReference type="Pfam" id="PF01081">
    <property type="entry name" value="Aldolase"/>
    <property type="match status" value="1"/>
</dbReference>
<proteinExistence type="inferred from homology"/>
<reference evidence="6 7" key="1">
    <citation type="submission" date="2020-08" db="EMBL/GenBank/DDBJ databases">
        <title>Genome sequence of Erysipelothrix inopinata DSM 15511T.</title>
        <authorList>
            <person name="Hyun D.-W."/>
            <person name="Bae J.-W."/>
        </authorList>
    </citation>
    <scope>NUCLEOTIDE SEQUENCE [LARGE SCALE GENOMIC DNA]</scope>
    <source>
        <strain evidence="6 7">DSM 15511</strain>
    </source>
</reference>
<dbReference type="KEGG" id="eio:H9L01_07125"/>
<dbReference type="InterPro" id="IPR013785">
    <property type="entry name" value="Aldolase_TIM"/>
</dbReference>
<accession>A0A7G9S1V0</accession>
<name>A0A7G9S1V0_9FIRM</name>
<sequence>MMLSPITMILRGYNQNEVACVAEVLLNSTYVKNMEITMNTENALEIIEFISNEYGEKLNVGAGTVQTFSELEAVVKAGATFALSPRMMTPEMLAYCKRHNILSIPGAFTASEIADSYYQGGDVIKIFPANEVSISYANKVKEPMGNIPLMAVGGINASNVFEALEGGYDYIGTAGGLFRKVDIKNKDKNAMMESLKIFETEVARFFNKK</sequence>
<keyword evidence="7" id="KW-1185">Reference proteome</keyword>
<dbReference type="AlphaFoldDB" id="A0A7G9S1V0"/>
<evidence type="ECO:0000313" key="7">
    <source>
        <dbReference type="Proteomes" id="UP000515928"/>
    </source>
</evidence>
<keyword evidence="5" id="KW-0119">Carbohydrate metabolism</keyword>
<dbReference type="Gene3D" id="3.20.20.70">
    <property type="entry name" value="Aldolase class I"/>
    <property type="match status" value="1"/>
</dbReference>
<organism evidence="6 7">
    <name type="scientific">Erysipelothrix inopinata</name>
    <dbReference type="NCBI Taxonomy" id="225084"/>
    <lineage>
        <taxon>Bacteria</taxon>
        <taxon>Bacillati</taxon>
        <taxon>Bacillota</taxon>
        <taxon>Erysipelotrichia</taxon>
        <taxon>Erysipelotrichales</taxon>
        <taxon>Erysipelotrichaceae</taxon>
        <taxon>Erysipelothrix</taxon>
    </lineage>
</organism>
<evidence type="ECO:0000256" key="4">
    <source>
        <dbReference type="ARBA" id="ARBA00023239"/>
    </source>
</evidence>
<protein>
    <submittedName>
        <fullName evidence="6">Bifunctional 4-hydroxy-2-oxoglutarate aldolase/2-dehydro-3-deoxy-phosphogluconate aldolase</fullName>
    </submittedName>
</protein>
<dbReference type="Proteomes" id="UP000515928">
    <property type="component" value="Chromosome"/>
</dbReference>
<evidence type="ECO:0000256" key="3">
    <source>
        <dbReference type="ARBA" id="ARBA00011233"/>
    </source>
</evidence>
<evidence type="ECO:0000256" key="1">
    <source>
        <dbReference type="ARBA" id="ARBA00004761"/>
    </source>
</evidence>
<keyword evidence="4" id="KW-0456">Lyase</keyword>
<comment type="pathway">
    <text evidence="1">Carbohydrate acid metabolism.</text>
</comment>
<evidence type="ECO:0000256" key="5">
    <source>
        <dbReference type="ARBA" id="ARBA00023277"/>
    </source>
</evidence>
<dbReference type="PANTHER" id="PTHR30246:SF1">
    <property type="entry name" value="2-DEHYDRO-3-DEOXY-6-PHOSPHOGALACTONATE ALDOLASE-RELATED"/>
    <property type="match status" value="1"/>
</dbReference>
<comment type="similarity">
    <text evidence="2">Belongs to the KHG/KDPG aldolase family.</text>
</comment>
<comment type="subunit">
    <text evidence="3">Homotrimer.</text>
</comment>
<dbReference type="CDD" id="cd00452">
    <property type="entry name" value="KDPG_aldolase"/>
    <property type="match status" value="1"/>
</dbReference>
<dbReference type="GO" id="GO:0016829">
    <property type="term" value="F:lyase activity"/>
    <property type="evidence" value="ECO:0007669"/>
    <property type="project" value="UniProtKB-KW"/>
</dbReference>
<dbReference type="PANTHER" id="PTHR30246">
    <property type="entry name" value="2-KETO-3-DEOXY-6-PHOSPHOGLUCONATE ALDOLASE"/>
    <property type="match status" value="1"/>
</dbReference>
<gene>
    <name evidence="6" type="ORF">H9L01_07125</name>
</gene>
<evidence type="ECO:0000256" key="2">
    <source>
        <dbReference type="ARBA" id="ARBA00006906"/>
    </source>
</evidence>
<dbReference type="SUPFAM" id="SSF51569">
    <property type="entry name" value="Aldolase"/>
    <property type="match status" value="1"/>
</dbReference>